<dbReference type="EMBL" id="MU843187">
    <property type="protein sequence ID" value="KAK2020705.1"/>
    <property type="molecule type" value="Genomic_DNA"/>
</dbReference>
<accession>A0AAD9H1I6</accession>
<keyword evidence="3" id="KW-1185">Reference proteome</keyword>
<keyword evidence="1" id="KW-0472">Membrane</keyword>
<organism evidence="2 3">
    <name type="scientific">Colletotrichum zoysiae</name>
    <dbReference type="NCBI Taxonomy" id="1216348"/>
    <lineage>
        <taxon>Eukaryota</taxon>
        <taxon>Fungi</taxon>
        <taxon>Dikarya</taxon>
        <taxon>Ascomycota</taxon>
        <taxon>Pezizomycotina</taxon>
        <taxon>Sordariomycetes</taxon>
        <taxon>Hypocreomycetidae</taxon>
        <taxon>Glomerellales</taxon>
        <taxon>Glomerellaceae</taxon>
        <taxon>Colletotrichum</taxon>
        <taxon>Colletotrichum graminicola species complex</taxon>
    </lineage>
</organism>
<name>A0AAD9H1I6_9PEZI</name>
<keyword evidence="1" id="KW-1133">Transmembrane helix</keyword>
<reference evidence="2" key="1">
    <citation type="submission" date="2021-06" db="EMBL/GenBank/DDBJ databases">
        <title>Comparative genomics, transcriptomics and evolutionary studies reveal genomic signatures of adaptation to plant cell wall in hemibiotrophic fungi.</title>
        <authorList>
            <consortium name="DOE Joint Genome Institute"/>
            <person name="Baroncelli R."/>
            <person name="Diaz J.F."/>
            <person name="Benocci T."/>
            <person name="Peng M."/>
            <person name="Battaglia E."/>
            <person name="Haridas S."/>
            <person name="Andreopoulos W."/>
            <person name="Labutti K."/>
            <person name="Pangilinan J."/>
            <person name="Floch G.L."/>
            <person name="Makela M.R."/>
            <person name="Henrissat B."/>
            <person name="Grigoriev I.V."/>
            <person name="Crouch J.A."/>
            <person name="De Vries R.P."/>
            <person name="Sukno S.A."/>
            <person name="Thon M.R."/>
        </authorList>
    </citation>
    <scope>NUCLEOTIDE SEQUENCE</scope>
    <source>
        <strain evidence="2">MAFF235873</strain>
    </source>
</reference>
<keyword evidence="1" id="KW-0812">Transmembrane</keyword>
<evidence type="ECO:0000313" key="2">
    <source>
        <dbReference type="EMBL" id="KAK2020705.1"/>
    </source>
</evidence>
<dbReference type="AlphaFoldDB" id="A0AAD9H1I6"/>
<dbReference type="Proteomes" id="UP001232148">
    <property type="component" value="Unassembled WGS sequence"/>
</dbReference>
<sequence>MQPHLLEPIAQKTVNLFPSIQSQLPVQTMQETVYSARARITSYFLLALAQMTILTLAAVQAALDQAY</sequence>
<evidence type="ECO:0000313" key="3">
    <source>
        <dbReference type="Proteomes" id="UP001232148"/>
    </source>
</evidence>
<proteinExistence type="predicted"/>
<feature type="transmembrane region" description="Helical" evidence="1">
    <location>
        <begin position="43"/>
        <end position="63"/>
    </location>
</feature>
<evidence type="ECO:0000256" key="1">
    <source>
        <dbReference type="SAM" id="Phobius"/>
    </source>
</evidence>
<protein>
    <submittedName>
        <fullName evidence="2">Uncharacterized protein</fullName>
    </submittedName>
</protein>
<gene>
    <name evidence="2" type="ORF">LX32DRAFT_647133</name>
</gene>
<comment type="caution">
    <text evidence="2">The sequence shown here is derived from an EMBL/GenBank/DDBJ whole genome shotgun (WGS) entry which is preliminary data.</text>
</comment>